<sequence length="317" mass="37467">MKEMNQIEAILDVLSQKINHGSTFIQRRYDTGVAQFNLNDPVTEQAIQSFEKQFKLTLPSEYKTFLRLHDGAELFMIQGLGIELYPLEKVIEMTIQAKEDDLIHEDYDHFLMIGEMNEGYVLIQTEDAKTDETPYMHWMFHELSTEETDPIGQNFGTFLEYAIIAQGDMFWEFKDFSIATNTYYVEDYNSEEEVSKPRPIRFVDSVRVEIEYPIAKRDAYFSVKIFEGKQEKERLSSSYDSDSRFDKVMQSVREYLMAERFQYSSIMVFQTEHRFWQNEDETGDPLIRNHNPQRQGLSFNGYRAFVEEPPRPLPGWE</sequence>
<dbReference type="RefSeq" id="WP_241492608.1">
    <property type="nucleotide sequence ID" value="NZ_JBAWKY010000002.1"/>
</dbReference>
<evidence type="ECO:0000259" key="1">
    <source>
        <dbReference type="SMART" id="SM00860"/>
    </source>
</evidence>
<dbReference type="InterPro" id="IPR037883">
    <property type="entry name" value="Knr4/Smi1-like_sf"/>
</dbReference>
<accession>A0ABU8EIV2</accession>
<gene>
    <name evidence="2" type="ORF">SZL87_10445</name>
</gene>
<evidence type="ECO:0000313" key="2">
    <source>
        <dbReference type="EMBL" id="MEI4462845.1"/>
    </source>
</evidence>
<dbReference type="Gene3D" id="3.40.1580.10">
    <property type="entry name" value="SMI1/KNR4-like"/>
    <property type="match status" value="1"/>
</dbReference>
<keyword evidence="3" id="KW-1185">Reference proteome</keyword>
<organism evidence="2 3">
    <name type="scientific">Exiguobacterium indicum</name>
    <dbReference type="NCBI Taxonomy" id="296995"/>
    <lineage>
        <taxon>Bacteria</taxon>
        <taxon>Bacillati</taxon>
        <taxon>Bacillota</taxon>
        <taxon>Bacilli</taxon>
        <taxon>Bacillales</taxon>
        <taxon>Bacillales Family XII. Incertae Sedis</taxon>
        <taxon>Exiguobacterium</taxon>
    </lineage>
</organism>
<name>A0ABU8EIV2_9BACL</name>
<reference evidence="2 3" key="1">
    <citation type="submission" date="2023-12" db="EMBL/GenBank/DDBJ databases">
        <authorList>
            <person name="Easwaran N."/>
            <person name="Lazarus H.P.S."/>
        </authorList>
    </citation>
    <scope>NUCLEOTIDE SEQUENCE [LARGE SCALE GENOMIC DNA]</scope>
    <source>
        <strain evidence="2 3">VIT-2023</strain>
    </source>
</reference>
<dbReference type="Pfam" id="PF09346">
    <property type="entry name" value="SMI1_KNR4"/>
    <property type="match status" value="1"/>
</dbReference>
<proteinExistence type="predicted"/>
<evidence type="ECO:0000313" key="3">
    <source>
        <dbReference type="Proteomes" id="UP001387110"/>
    </source>
</evidence>
<dbReference type="SUPFAM" id="SSF160631">
    <property type="entry name" value="SMI1/KNR4-like"/>
    <property type="match status" value="1"/>
</dbReference>
<dbReference type="SMART" id="SM00860">
    <property type="entry name" value="SMI1_KNR4"/>
    <property type="match status" value="1"/>
</dbReference>
<dbReference type="Proteomes" id="UP001387110">
    <property type="component" value="Unassembled WGS sequence"/>
</dbReference>
<dbReference type="EMBL" id="JBAWKY010000002">
    <property type="protein sequence ID" value="MEI4462845.1"/>
    <property type="molecule type" value="Genomic_DNA"/>
</dbReference>
<comment type="caution">
    <text evidence="2">The sequence shown here is derived from an EMBL/GenBank/DDBJ whole genome shotgun (WGS) entry which is preliminary data.</text>
</comment>
<feature type="domain" description="Knr4/Smi1-like" evidence="1">
    <location>
        <begin position="41"/>
        <end position="161"/>
    </location>
</feature>
<protein>
    <submittedName>
        <fullName evidence="2">SMI1/KNR4 family protein</fullName>
    </submittedName>
</protein>
<dbReference type="InterPro" id="IPR018958">
    <property type="entry name" value="Knr4/Smi1-like_dom"/>
</dbReference>